<evidence type="ECO:0000313" key="3">
    <source>
        <dbReference type="Proteomes" id="UP001596263"/>
    </source>
</evidence>
<evidence type="ECO:0000313" key="2">
    <source>
        <dbReference type="EMBL" id="MFC5214874.1"/>
    </source>
</evidence>
<proteinExistence type="predicted"/>
<dbReference type="EMBL" id="JBHSKM010000007">
    <property type="protein sequence ID" value="MFC5214874.1"/>
    <property type="molecule type" value="Genomic_DNA"/>
</dbReference>
<evidence type="ECO:0000256" key="1">
    <source>
        <dbReference type="SAM" id="MobiDB-lite"/>
    </source>
</evidence>
<gene>
    <name evidence="2" type="ORF">ACFPQ9_13645</name>
</gene>
<keyword evidence="3" id="KW-1185">Reference proteome</keyword>
<dbReference type="Proteomes" id="UP001596263">
    <property type="component" value="Unassembled WGS sequence"/>
</dbReference>
<dbReference type="RefSeq" id="WP_380851996.1">
    <property type="nucleotide sequence ID" value="NZ_JBHSKM010000007.1"/>
</dbReference>
<name>A0ABW0CH21_STRCD</name>
<comment type="caution">
    <text evidence="2">The sequence shown here is derived from an EMBL/GenBank/DDBJ whole genome shotgun (WGS) entry which is preliminary data.</text>
</comment>
<feature type="region of interest" description="Disordered" evidence="1">
    <location>
        <begin position="1"/>
        <end position="32"/>
    </location>
</feature>
<sequence>MAARPHGRPRRVTGRHRPPPRQGPGVGLPGTITEVSYDTGGGGRWMRHVGDAEFLAAWLRHPQFRLP</sequence>
<protein>
    <submittedName>
        <fullName evidence="2">DUF6368 family protein</fullName>
    </submittedName>
</protein>
<dbReference type="Pfam" id="PF19895">
    <property type="entry name" value="DUF6368"/>
    <property type="match status" value="1"/>
</dbReference>
<dbReference type="InterPro" id="IPR045948">
    <property type="entry name" value="DUF6368"/>
</dbReference>
<reference evidence="3" key="1">
    <citation type="journal article" date="2019" name="Int. J. Syst. Evol. Microbiol.">
        <title>The Global Catalogue of Microorganisms (GCM) 10K type strain sequencing project: providing services to taxonomists for standard genome sequencing and annotation.</title>
        <authorList>
            <consortium name="The Broad Institute Genomics Platform"/>
            <consortium name="The Broad Institute Genome Sequencing Center for Infectious Disease"/>
            <person name="Wu L."/>
            <person name="Ma J."/>
        </authorList>
    </citation>
    <scope>NUCLEOTIDE SEQUENCE [LARGE SCALE GENOMIC DNA]</scope>
    <source>
        <strain evidence="3">KCTC 42586</strain>
    </source>
</reference>
<feature type="compositionally biased region" description="Basic residues" evidence="1">
    <location>
        <begin position="1"/>
        <end position="19"/>
    </location>
</feature>
<accession>A0ABW0CH21</accession>
<organism evidence="2 3">
    <name type="scientific">Streptomyces coerulescens</name>
    <dbReference type="NCBI Taxonomy" id="29304"/>
    <lineage>
        <taxon>Bacteria</taxon>
        <taxon>Bacillati</taxon>
        <taxon>Actinomycetota</taxon>
        <taxon>Actinomycetes</taxon>
        <taxon>Kitasatosporales</taxon>
        <taxon>Streptomycetaceae</taxon>
        <taxon>Streptomyces</taxon>
    </lineage>
</organism>